<feature type="transmembrane region" description="Helical" evidence="7">
    <location>
        <begin position="80"/>
        <end position="102"/>
    </location>
</feature>
<proteinExistence type="inferred from homology"/>
<keyword evidence="9" id="KW-1185">Reference proteome</keyword>
<organism evidence="8 9">
    <name type="scientific">Leptolyngbya boryana NIES-2135</name>
    <dbReference type="NCBI Taxonomy" id="1973484"/>
    <lineage>
        <taxon>Bacteria</taxon>
        <taxon>Bacillati</taxon>
        <taxon>Cyanobacteriota</taxon>
        <taxon>Cyanophyceae</taxon>
        <taxon>Leptolyngbyales</taxon>
        <taxon>Leptolyngbyaceae</taxon>
        <taxon>Leptolyngbya group</taxon>
        <taxon>Leptolyngbya</taxon>
    </lineage>
</organism>
<evidence type="ECO:0000256" key="7">
    <source>
        <dbReference type="SAM" id="Phobius"/>
    </source>
</evidence>
<keyword evidence="6 7" id="KW-0472">Membrane</keyword>
<feature type="transmembrane region" description="Helical" evidence="7">
    <location>
        <begin position="43"/>
        <end position="68"/>
    </location>
</feature>
<feature type="transmembrane region" description="Helical" evidence="7">
    <location>
        <begin position="378"/>
        <end position="399"/>
    </location>
</feature>
<dbReference type="GO" id="GO:0005886">
    <property type="term" value="C:plasma membrane"/>
    <property type="evidence" value="ECO:0007669"/>
    <property type="project" value="UniProtKB-SubCell"/>
</dbReference>
<dbReference type="Proteomes" id="UP000217895">
    <property type="component" value="Chromosome"/>
</dbReference>
<evidence type="ECO:0000256" key="3">
    <source>
        <dbReference type="ARBA" id="ARBA00022475"/>
    </source>
</evidence>
<name>A0A1Z4JKT2_LEPBY</name>
<evidence type="ECO:0000256" key="1">
    <source>
        <dbReference type="ARBA" id="ARBA00004651"/>
    </source>
</evidence>
<dbReference type="PANTHER" id="PTHR30250:SF10">
    <property type="entry name" value="LIPOPOLYSACCHARIDE BIOSYNTHESIS PROTEIN WZXC"/>
    <property type="match status" value="1"/>
</dbReference>
<comment type="subcellular location">
    <subcellularLocation>
        <location evidence="1">Cell membrane</location>
        <topology evidence="1">Multi-pass membrane protein</topology>
    </subcellularLocation>
</comment>
<feature type="transmembrane region" description="Helical" evidence="7">
    <location>
        <begin position="411"/>
        <end position="432"/>
    </location>
</feature>
<evidence type="ECO:0000256" key="5">
    <source>
        <dbReference type="ARBA" id="ARBA00022989"/>
    </source>
</evidence>
<sequence>MSLRQKVLQGGIFLALREGFGIILSLGSIVLLTRMIGPQQYGLYAAVFGIFTYLFSLGQFGVLVYLVRMEEDQRQAYHQAFMLLLLIGVVLTGGLWLGGFFWLDRWVNLPGFEAVAKVMLSALPLTLINQVPLARLERQLDYRTIAMIELANQFTYNLIALPLAFSGFGVWAMVLGWLGQQIQDSILLFSRSRYRPHLTWQPKVVKEIVHFSLGFSAANWAFQLRALVNPLLIARFAGAEAVAYVALAVRMVDVLSFVRTSTYRISISALAQMQGQLGRLQRALSDGMNLQVLALGPLLALASWFGPILIPHIFGAKWVPVMSVFPLIAFSALWSALFNLHSSVLYVLHRNWQVALFHILHIVLFIGGAWLLVPRLGLMGYGWAEVATLLGYGLIHLYVTQAIGEPDYRMAFLWASAFGLSLFCYQIGWWAIIPLLFVGVWSETRQTVGQYIRQVREANAK</sequence>
<feature type="transmembrane region" description="Helical" evidence="7">
    <location>
        <begin position="154"/>
        <end position="178"/>
    </location>
</feature>
<evidence type="ECO:0000256" key="2">
    <source>
        <dbReference type="ARBA" id="ARBA00007430"/>
    </source>
</evidence>
<dbReference type="Pfam" id="PF13440">
    <property type="entry name" value="Polysacc_synt_3"/>
    <property type="match status" value="1"/>
</dbReference>
<feature type="transmembrane region" description="Helical" evidence="7">
    <location>
        <begin position="352"/>
        <end position="372"/>
    </location>
</feature>
<dbReference type="InterPro" id="IPR050833">
    <property type="entry name" value="Poly_Biosynth_Transport"/>
</dbReference>
<feature type="transmembrane region" description="Helical" evidence="7">
    <location>
        <begin position="12"/>
        <end position="37"/>
    </location>
</feature>
<feature type="transmembrane region" description="Helical" evidence="7">
    <location>
        <begin position="292"/>
        <end position="314"/>
    </location>
</feature>
<evidence type="ECO:0008006" key="10">
    <source>
        <dbReference type="Google" id="ProtNLM"/>
    </source>
</evidence>
<keyword evidence="3" id="KW-1003">Cell membrane</keyword>
<dbReference type="AlphaFoldDB" id="A0A1Z4JKT2"/>
<reference evidence="8 9" key="1">
    <citation type="submission" date="2017-06" db="EMBL/GenBank/DDBJ databases">
        <title>Genome sequencing of cyanobaciteial culture collection at National Institute for Environmental Studies (NIES).</title>
        <authorList>
            <person name="Hirose Y."/>
            <person name="Shimura Y."/>
            <person name="Fujisawa T."/>
            <person name="Nakamura Y."/>
            <person name="Kawachi M."/>
        </authorList>
    </citation>
    <scope>NUCLEOTIDE SEQUENCE [LARGE SCALE GENOMIC DNA]</scope>
    <source>
        <strain evidence="8 9">NIES-2135</strain>
    </source>
</reference>
<keyword evidence="5 7" id="KW-1133">Transmembrane helix</keyword>
<evidence type="ECO:0000256" key="6">
    <source>
        <dbReference type="ARBA" id="ARBA00023136"/>
    </source>
</evidence>
<feature type="transmembrane region" description="Helical" evidence="7">
    <location>
        <begin position="320"/>
        <end position="340"/>
    </location>
</feature>
<comment type="similarity">
    <text evidence="2">Belongs to the polysaccharide synthase family.</text>
</comment>
<evidence type="ECO:0000313" key="8">
    <source>
        <dbReference type="EMBL" id="BAY57197.1"/>
    </source>
</evidence>
<dbReference type="PANTHER" id="PTHR30250">
    <property type="entry name" value="PST FAMILY PREDICTED COLANIC ACID TRANSPORTER"/>
    <property type="match status" value="1"/>
</dbReference>
<protein>
    <recommendedName>
        <fullName evidence="10">Polysaccharide biosynthesis protein</fullName>
    </recommendedName>
</protein>
<keyword evidence="4 7" id="KW-0812">Transmembrane</keyword>
<accession>A0A1Z4JKT2</accession>
<evidence type="ECO:0000313" key="9">
    <source>
        <dbReference type="Proteomes" id="UP000217895"/>
    </source>
</evidence>
<gene>
    <name evidence="8" type="ORF">NIES2135_40610</name>
</gene>
<evidence type="ECO:0000256" key="4">
    <source>
        <dbReference type="ARBA" id="ARBA00022692"/>
    </source>
</evidence>
<dbReference type="EMBL" id="AP018203">
    <property type="protein sequence ID" value="BAY57197.1"/>
    <property type="molecule type" value="Genomic_DNA"/>
</dbReference>